<dbReference type="Pfam" id="PF20137">
    <property type="entry name" value="BubE"/>
    <property type="match status" value="1"/>
</dbReference>
<organism evidence="1 2">
    <name type="scientific">Phenylobacterium ferrooxidans</name>
    <dbReference type="NCBI Taxonomy" id="2982689"/>
    <lineage>
        <taxon>Bacteria</taxon>
        <taxon>Pseudomonadati</taxon>
        <taxon>Pseudomonadota</taxon>
        <taxon>Alphaproteobacteria</taxon>
        <taxon>Caulobacterales</taxon>
        <taxon>Caulobacteraceae</taxon>
        <taxon>Phenylobacterium</taxon>
    </lineage>
</organism>
<dbReference type="RefSeq" id="WP_377369891.1">
    <property type="nucleotide sequence ID" value="NZ_JAOTJD010000017.1"/>
</dbReference>
<evidence type="ECO:0000313" key="1">
    <source>
        <dbReference type="EMBL" id="MFD3264341.1"/>
    </source>
</evidence>
<dbReference type="EMBL" id="JAOTJD010000017">
    <property type="protein sequence ID" value="MFD3264341.1"/>
    <property type="molecule type" value="Genomic_DNA"/>
</dbReference>
<accession>A0ABW6CQG6</accession>
<reference evidence="1 2" key="1">
    <citation type="submission" date="2022-09" db="EMBL/GenBank/DDBJ databases">
        <title>New species of Phenylobacterium.</title>
        <authorList>
            <person name="Mieszkin S."/>
        </authorList>
    </citation>
    <scope>NUCLEOTIDE SEQUENCE [LARGE SCALE GENOMIC DNA]</scope>
    <source>
        <strain evidence="1 2">HK31-G</strain>
    </source>
</reference>
<comment type="caution">
    <text evidence="1">The sequence shown here is derived from an EMBL/GenBank/DDBJ whole genome shotgun (WGS) entry which is preliminary data.</text>
</comment>
<keyword evidence="2" id="KW-1185">Reference proteome</keyword>
<dbReference type="InterPro" id="IPR045384">
    <property type="entry name" value="DUF6527"/>
</dbReference>
<name>A0ABW6CQG6_9CAUL</name>
<gene>
    <name evidence="1" type="ORF">OCL97_10255</name>
</gene>
<protein>
    <submittedName>
        <fullName evidence="1">DUF6527 family protein</fullName>
    </submittedName>
</protein>
<sequence>MKRPFKIRHEFVEFIPKEREDGVLYVSIAYATAVHNCFCGCRTKVVTPISPVGWQLTYDGEAVTLWPSVGNWAFPCRSHYLIKRDTVVWAGDMSEDEIAWGRARDKAARATHFHGRPGAVPELEVQTGTPQRKKGLWT</sequence>
<dbReference type="Proteomes" id="UP001598130">
    <property type="component" value="Unassembled WGS sequence"/>
</dbReference>
<proteinExistence type="predicted"/>
<evidence type="ECO:0000313" key="2">
    <source>
        <dbReference type="Proteomes" id="UP001598130"/>
    </source>
</evidence>